<feature type="transmembrane region" description="Helical" evidence="1">
    <location>
        <begin position="20"/>
        <end position="38"/>
    </location>
</feature>
<dbReference type="AlphaFoldDB" id="A0A2M3ZS04"/>
<reference evidence="2" key="1">
    <citation type="submission" date="2018-01" db="EMBL/GenBank/DDBJ databases">
        <title>An insight into the sialome of Amazonian anophelines.</title>
        <authorList>
            <person name="Ribeiro J.M."/>
            <person name="Scarpassa V."/>
            <person name="Calvo E."/>
        </authorList>
    </citation>
    <scope>NUCLEOTIDE SEQUENCE</scope>
    <source>
        <tissue evidence="2">Salivary glands</tissue>
    </source>
</reference>
<feature type="transmembrane region" description="Helical" evidence="1">
    <location>
        <begin position="50"/>
        <end position="69"/>
    </location>
</feature>
<sequence>MSGGPLLAIQLWGTIAEPIPVPAIGNVAVFVCALNAVGRSIFPELCIESMDCCCVSMLLYLLLFSFAVVDTGGTFQLRVLEDCIDGCSGELMVRCCVAKTGALELDEDCIKSP</sequence>
<proteinExistence type="predicted"/>
<evidence type="ECO:0000256" key="1">
    <source>
        <dbReference type="SAM" id="Phobius"/>
    </source>
</evidence>
<evidence type="ECO:0000313" key="2">
    <source>
        <dbReference type="EMBL" id="MBW31321.1"/>
    </source>
</evidence>
<keyword evidence="1" id="KW-0472">Membrane</keyword>
<name>A0A2M3ZS04_9DIPT</name>
<accession>A0A2M3ZS04</accession>
<organism evidence="2">
    <name type="scientific">Anopheles braziliensis</name>
    <dbReference type="NCBI Taxonomy" id="58242"/>
    <lineage>
        <taxon>Eukaryota</taxon>
        <taxon>Metazoa</taxon>
        <taxon>Ecdysozoa</taxon>
        <taxon>Arthropoda</taxon>
        <taxon>Hexapoda</taxon>
        <taxon>Insecta</taxon>
        <taxon>Pterygota</taxon>
        <taxon>Neoptera</taxon>
        <taxon>Endopterygota</taxon>
        <taxon>Diptera</taxon>
        <taxon>Nematocera</taxon>
        <taxon>Culicoidea</taxon>
        <taxon>Culicidae</taxon>
        <taxon>Anophelinae</taxon>
        <taxon>Anopheles</taxon>
    </lineage>
</organism>
<protein>
    <submittedName>
        <fullName evidence="2">Putative secreted peptide</fullName>
    </submittedName>
</protein>
<keyword evidence="1" id="KW-1133">Transmembrane helix</keyword>
<keyword evidence="1" id="KW-0812">Transmembrane</keyword>
<dbReference type="EMBL" id="GGFM01010570">
    <property type="protein sequence ID" value="MBW31321.1"/>
    <property type="molecule type" value="Transcribed_RNA"/>
</dbReference>